<dbReference type="GO" id="GO:0008270">
    <property type="term" value="F:zinc ion binding"/>
    <property type="evidence" value="ECO:0007669"/>
    <property type="project" value="TreeGrafter"/>
</dbReference>
<comment type="cofactor">
    <cofactor evidence="7">
        <name>Zn(2+)</name>
        <dbReference type="ChEBI" id="CHEBI:29105"/>
    </cofactor>
    <text evidence="7">Binds 1 zinc ion per subunit.</text>
</comment>
<dbReference type="InterPro" id="IPR036388">
    <property type="entry name" value="WH-like_DNA-bd_sf"/>
</dbReference>
<keyword evidence="5" id="KW-0238">DNA-binding</keyword>
<evidence type="ECO:0000313" key="8">
    <source>
        <dbReference type="EMBL" id="MDV2911343.1"/>
    </source>
</evidence>
<dbReference type="Pfam" id="PF01475">
    <property type="entry name" value="FUR"/>
    <property type="match status" value="1"/>
</dbReference>
<feature type="binding site" evidence="7">
    <location>
        <position position="99"/>
    </location>
    <ligand>
        <name>Zn(2+)</name>
        <dbReference type="ChEBI" id="CHEBI:29105"/>
    </ligand>
</feature>
<dbReference type="PANTHER" id="PTHR33202">
    <property type="entry name" value="ZINC UPTAKE REGULATION PROTEIN"/>
    <property type="match status" value="1"/>
</dbReference>
<dbReference type="GO" id="GO:0003700">
    <property type="term" value="F:DNA-binding transcription factor activity"/>
    <property type="evidence" value="ECO:0007669"/>
    <property type="project" value="InterPro"/>
</dbReference>
<evidence type="ECO:0000256" key="6">
    <source>
        <dbReference type="ARBA" id="ARBA00023163"/>
    </source>
</evidence>
<dbReference type="GO" id="GO:1900376">
    <property type="term" value="P:regulation of secondary metabolite biosynthetic process"/>
    <property type="evidence" value="ECO:0007669"/>
    <property type="project" value="TreeGrafter"/>
</dbReference>
<name>A0AAW8YND7_PEDAC</name>
<evidence type="ECO:0000313" key="9">
    <source>
        <dbReference type="Proteomes" id="UP001280415"/>
    </source>
</evidence>
<keyword evidence="4" id="KW-0805">Transcription regulation</keyword>
<dbReference type="GO" id="GO:0000976">
    <property type="term" value="F:transcription cis-regulatory region binding"/>
    <property type="evidence" value="ECO:0007669"/>
    <property type="project" value="TreeGrafter"/>
</dbReference>
<evidence type="ECO:0000256" key="3">
    <source>
        <dbReference type="ARBA" id="ARBA00022833"/>
    </source>
</evidence>
<dbReference type="InterPro" id="IPR036390">
    <property type="entry name" value="WH_DNA-bd_sf"/>
</dbReference>
<keyword evidence="7" id="KW-0479">Metal-binding</keyword>
<evidence type="ECO:0000256" key="7">
    <source>
        <dbReference type="PIRSR" id="PIRSR602481-1"/>
    </source>
</evidence>
<dbReference type="Gene3D" id="1.10.10.10">
    <property type="entry name" value="Winged helix-like DNA-binding domain superfamily/Winged helix DNA-binding domain"/>
    <property type="match status" value="1"/>
</dbReference>
<feature type="binding site" evidence="7">
    <location>
        <position position="143"/>
    </location>
    <ligand>
        <name>Zn(2+)</name>
        <dbReference type="ChEBI" id="CHEBI:29105"/>
    </ligand>
</feature>
<dbReference type="PANTHER" id="PTHR33202:SF8">
    <property type="entry name" value="PEROXIDE-RESPONSIVE REPRESSOR PERR"/>
    <property type="match status" value="1"/>
</dbReference>
<dbReference type="EMBL" id="JAWJAX010000006">
    <property type="protein sequence ID" value="MDV2911343.1"/>
    <property type="molecule type" value="Genomic_DNA"/>
</dbReference>
<comment type="caution">
    <text evidence="8">The sequence shown here is derived from an EMBL/GenBank/DDBJ whole genome shotgun (WGS) entry which is preliminary data.</text>
</comment>
<evidence type="ECO:0000256" key="1">
    <source>
        <dbReference type="ARBA" id="ARBA00007957"/>
    </source>
</evidence>
<feature type="binding site" evidence="7">
    <location>
        <position position="140"/>
    </location>
    <ligand>
        <name>Zn(2+)</name>
        <dbReference type="ChEBI" id="CHEBI:29105"/>
    </ligand>
</feature>
<dbReference type="RefSeq" id="WP_002830081.1">
    <property type="nucleotide sequence ID" value="NZ_BMWN01000004.1"/>
</dbReference>
<organism evidence="8 9">
    <name type="scientific">Pediococcus acidilactici</name>
    <dbReference type="NCBI Taxonomy" id="1254"/>
    <lineage>
        <taxon>Bacteria</taxon>
        <taxon>Bacillati</taxon>
        <taxon>Bacillota</taxon>
        <taxon>Bacilli</taxon>
        <taxon>Lactobacillales</taxon>
        <taxon>Lactobacillaceae</taxon>
        <taxon>Pediococcus</taxon>
        <taxon>Pediococcus acidilactici group</taxon>
    </lineage>
</organism>
<proteinExistence type="inferred from homology"/>
<keyword evidence="6" id="KW-0804">Transcription</keyword>
<evidence type="ECO:0000256" key="5">
    <source>
        <dbReference type="ARBA" id="ARBA00023125"/>
    </source>
</evidence>
<reference evidence="8" key="2">
    <citation type="submission" date="2023-10" db="EMBL/GenBank/DDBJ databases">
        <authorList>
            <person name="Khurajog B."/>
        </authorList>
    </citation>
    <scope>NUCLEOTIDE SEQUENCE</scope>
    <source>
        <strain evidence="8">BF14</strain>
    </source>
</reference>
<evidence type="ECO:0000256" key="2">
    <source>
        <dbReference type="ARBA" id="ARBA00022491"/>
    </source>
</evidence>
<reference evidence="8" key="1">
    <citation type="journal article" date="2023" name="PeerJ">
        <title>Selection and evaluation of lactic acid bacteria from chicken feces in Thailand as potential probiotics.</title>
        <authorList>
            <person name="Khurajog B."/>
            <person name="Disastra Y."/>
            <person name="Lawwyne L.D."/>
            <person name="Sirichokchatchawan W."/>
            <person name="Niyomtham W."/>
            <person name="Yindee J."/>
            <person name="Hampson D.J."/>
            <person name="Prapasarakul N."/>
        </authorList>
    </citation>
    <scope>NUCLEOTIDE SEQUENCE</scope>
    <source>
        <strain evidence="8">BF14</strain>
    </source>
</reference>
<dbReference type="InterPro" id="IPR043135">
    <property type="entry name" value="Fur_C"/>
</dbReference>
<sequence length="152" mass="17153">MAKNTIDEAIEHLRKKHIRITPQRRLVLEYLIQKRNHPTVETIFHALNSKTPNLSLATIYNTLKLLVDQGLVIELTSGEDGIHYDYYGHPHFHVICTNCGKIIDVDYPDYAADLAKIDRVAATKTGFDIIANHVEVEGLCPDCKKQGTMGTK</sequence>
<comment type="similarity">
    <text evidence="1">Belongs to the Fur family.</text>
</comment>
<accession>A0AAW8YND7</accession>
<keyword evidence="3 7" id="KW-0862">Zinc</keyword>
<feature type="binding site" evidence="7">
    <location>
        <position position="96"/>
    </location>
    <ligand>
        <name>Zn(2+)</name>
        <dbReference type="ChEBI" id="CHEBI:29105"/>
    </ligand>
</feature>
<dbReference type="Proteomes" id="UP001280415">
    <property type="component" value="Unassembled WGS sequence"/>
</dbReference>
<dbReference type="Gene3D" id="3.30.1490.190">
    <property type="match status" value="1"/>
</dbReference>
<gene>
    <name evidence="8" type="ORF">R0H03_05660</name>
</gene>
<dbReference type="GO" id="GO:0045892">
    <property type="term" value="P:negative regulation of DNA-templated transcription"/>
    <property type="evidence" value="ECO:0007669"/>
    <property type="project" value="TreeGrafter"/>
</dbReference>
<evidence type="ECO:0000256" key="4">
    <source>
        <dbReference type="ARBA" id="ARBA00023015"/>
    </source>
</evidence>
<dbReference type="AlphaFoldDB" id="A0AAW8YND7"/>
<dbReference type="SUPFAM" id="SSF46785">
    <property type="entry name" value="Winged helix' DNA-binding domain"/>
    <property type="match status" value="1"/>
</dbReference>
<protein>
    <submittedName>
        <fullName evidence="8">Fur family transcriptional regulator</fullName>
    </submittedName>
</protein>
<dbReference type="InterPro" id="IPR002481">
    <property type="entry name" value="FUR"/>
</dbReference>
<keyword evidence="2" id="KW-0678">Repressor</keyword>
<dbReference type="CDD" id="cd07153">
    <property type="entry name" value="Fur_like"/>
    <property type="match status" value="1"/>
</dbReference>